<proteinExistence type="predicted"/>
<protein>
    <submittedName>
        <fullName evidence="2">E4</fullName>
    </submittedName>
</protein>
<sequence length="182" mass="21009">MGSILQSHQGTEHILRYLLRMLKCIVKLENGLCTIKPTLSPLPLVLALLPALTLEPPRYPHQRPPDTPRPKRHQPLTSNSGYYGRHHDLGLPVSRHRNPAPLPKPPKEKEYSADDDENKENLDPERPPLSEEEPKTAEEELEEEEEGEVHRLLKQWAKDIDQLKQKVCLDLERYKKKLGIHL</sequence>
<accession>A0A0H4LSV9</accession>
<evidence type="ECO:0000256" key="1">
    <source>
        <dbReference type="SAM" id="MobiDB-lite"/>
    </source>
</evidence>
<dbReference type="OrthoDB" id="29054at10239"/>
<dbReference type="GeneID" id="25067471"/>
<dbReference type="Proteomes" id="UP000140463">
    <property type="component" value="Segment"/>
</dbReference>
<dbReference type="EMBL" id="KP692115">
    <property type="protein sequence ID" value="AKP16344.1"/>
    <property type="molecule type" value="Genomic_DNA"/>
</dbReference>
<evidence type="ECO:0000313" key="2">
    <source>
        <dbReference type="EMBL" id="AKP16344.1"/>
    </source>
</evidence>
<keyword evidence="3" id="KW-1185">Reference proteome</keyword>
<feature type="region of interest" description="Disordered" evidence="1">
    <location>
        <begin position="57"/>
        <end position="147"/>
    </location>
</feature>
<feature type="compositionally biased region" description="Basic and acidic residues" evidence="1">
    <location>
        <begin position="119"/>
        <end position="138"/>
    </location>
</feature>
<name>A0A0H4LSV9_9PAPI</name>
<dbReference type="RefSeq" id="YP_009158856.1">
    <property type="nucleotide sequence ID" value="NC_027528.1"/>
</dbReference>
<dbReference type="KEGG" id="vg:25067471"/>
<evidence type="ECO:0000313" key="3">
    <source>
        <dbReference type="Proteomes" id="UP000140463"/>
    </source>
</evidence>
<gene>
    <name evidence="2" type="primary">E4</name>
</gene>
<organism evidence="2 3">
    <name type="scientific">Human papillomavirus 201</name>
    <dbReference type="NCBI Taxonomy" id="1682340"/>
    <lineage>
        <taxon>Viruses</taxon>
        <taxon>Monodnaviria</taxon>
        <taxon>Shotokuvirae</taxon>
        <taxon>Cossaviricota</taxon>
        <taxon>Papovaviricetes</taxon>
        <taxon>Zurhausenvirales</taxon>
        <taxon>Papillomaviridae</taxon>
        <taxon>Firstpapillomavirinae</taxon>
        <taxon>Gammapapillomavirus</taxon>
        <taxon>Gammapapillomavirus 27</taxon>
    </lineage>
</organism>
<reference evidence="3" key="1">
    <citation type="submission" date="2015-01" db="EMBL/GenBank/DDBJ databases">
        <title>Does Human Papillomavirus-Negative Condylomata Exist?</title>
        <authorList>
            <person name="Arroyo Muhr L.S."/>
            <person name="Bzhalava D."/>
            <person name="Lagheden C."/>
            <person name="Eklund C."/>
            <person name="Johansson H."/>
            <person name="Forslund O."/>
            <person name="Dillner J."/>
            <person name="Hultin E."/>
        </authorList>
    </citation>
    <scope>NUCLEOTIDE SEQUENCE [LARGE SCALE GENOMIC DNA]</scope>
</reference>